<dbReference type="PANTHER" id="PTHR23349">
    <property type="entry name" value="BASIC HELIX-LOOP-HELIX TRANSCRIPTION FACTOR, TWIST"/>
    <property type="match status" value="1"/>
</dbReference>
<dbReference type="EnsemblMetazoa" id="XM_021050226.2">
    <property type="protein sequence ID" value="XP_020905885.1"/>
    <property type="gene ID" value="LOC110244066"/>
</dbReference>
<protein>
    <recommendedName>
        <fullName evidence="1">BHLH domain-containing protein</fullName>
    </recommendedName>
</protein>
<dbReference type="KEGG" id="epa:114575954"/>
<dbReference type="RefSeq" id="XP_028517594.1">
    <property type="nucleotide sequence ID" value="XM_028661793.1"/>
</dbReference>
<dbReference type="GO" id="GO:0000977">
    <property type="term" value="F:RNA polymerase II transcription regulatory region sequence-specific DNA binding"/>
    <property type="evidence" value="ECO:0007669"/>
    <property type="project" value="TreeGrafter"/>
</dbReference>
<dbReference type="KEGG" id="epa:110244066"/>
<dbReference type="GO" id="GO:0000981">
    <property type="term" value="F:DNA-binding transcription factor activity, RNA polymerase II-specific"/>
    <property type="evidence" value="ECO:0007669"/>
    <property type="project" value="TreeGrafter"/>
</dbReference>
<proteinExistence type="predicted"/>
<evidence type="ECO:0000313" key="2">
    <source>
        <dbReference type="EnsemblMetazoa" id="XP_020905885.1"/>
    </source>
</evidence>
<dbReference type="GeneID" id="114575954"/>
<dbReference type="Pfam" id="PF00010">
    <property type="entry name" value="HLH"/>
    <property type="match status" value="1"/>
</dbReference>
<dbReference type="Gene3D" id="4.10.280.10">
    <property type="entry name" value="Helix-loop-helix DNA-binding domain"/>
    <property type="match status" value="1"/>
</dbReference>
<dbReference type="SUPFAM" id="SSF47459">
    <property type="entry name" value="HLH, helix-loop-helix DNA-binding domain"/>
    <property type="match status" value="1"/>
</dbReference>
<reference evidence="2" key="1">
    <citation type="submission" date="2022-11" db="UniProtKB">
        <authorList>
            <consortium name="EnsemblMetazoa"/>
        </authorList>
    </citation>
    <scope>IDENTIFICATION</scope>
</reference>
<keyword evidence="3" id="KW-1185">Reference proteome</keyword>
<name>A0A913XKT2_EXADI</name>
<dbReference type="OMA" id="NENEMPQ"/>
<dbReference type="PROSITE" id="PS50888">
    <property type="entry name" value="BHLH"/>
    <property type="match status" value="1"/>
</dbReference>
<feature type="domain" description="BHLH" evidence="1">
    <location>
        <begin position="29"/>
        <end position="81"/>
    </location>
</feature>
<dbReference type="InterPro" id="IPR050283">
    <property type="entry name" value="E-box_TF_Regulators"/>
</dbReference>
<dbReference type="Proteomes" id="UP000887567">
    <property type="component" value="Unplaced"/>
</dbReference>
<dbReference type="SMART" id="SM00353">
    <property type="entry name" value="HLH"/>
    <property type="match status" value="1"/>
</dbReference>
<dbReference type="GO" id="GO:0032502">
    <property type="term" value="P:developmental process"/>
    <property type="evidence" value="ECO:0007669"/>
    <property type="project" value="TreeGrafter"/>
</dbReference>
<dbReference type="AlphaFoldDB" id="A0A913XKT2"/>
<dbReference type="EnsemblMetazoa" id="XM_028661793.1">
    <property type="protein sequence ID" value="XP_028517594.1"/>
    <property type="gene ID" value="LOC114575954"/>
</dbReference>
<sequence>MGRYTSYELTQRLSHDFATEKPRKRANYDQPSANALRERIRAQNLKKAYIELQKTLPNVPPDTKLPRLNILLLAIDHIEHLMNVLSQETALTNERLPRKENMIQPFIKKWPARTQLFAETPQQPPPVEYLPSCMFETRRNSYQR</sequence>
<evidence type="ECO:0000313" key="3">
    <source>
        <dbReference type="Proteomes" id="UP000887567"/>
    </source>
</evidence>
<evidence type="ECO:0000259" key="1">
    <source>
        <dbReference type="PROSITE" id="PS50888"/>
    </source>
</evidence>
<dbReference type="InterPro" id="IPR011598">
    <property type="entry name" value="bHLH_dom"/>
</dbReference>
<organism evidence="2 3">
    <name type="scientific">Exaiptasia diaphana</name>
    <name type="common">Tropical sea anemone</name>
    <name type="synonym">Aiptasia pulchella</name>
    <dbReference type="NCBI Taxonomy" id="2652724"/>
    <lineage>
        <taxon>Eukaryota</taxon>
        <taxon>Metazoa</taxon>
        <taxon>Cnidaria</taxon>
        <taxon>Anthozoa</taxon>
        <taxon>Hexacorallia</taxon>
        <taxon>Actiniaria</taxon>
        <taxon>Aiptasiidae</taxon>
        <taxon>Exaiptasia</taxon>
    </lineage>
</organism>
<accession>A0A913XKT2</accession>
<dbReference type="GO" id="GO:0046983">
    <property type="term" value="F:protein dimerization activity"/>
    <property type="evidence" value="ECO:0007669"/>
    <property type="project" value="InterPro"/>
</dbReference>
<dbReference type="OrthoDB" id="10063436at2759"/>
<dbReference type="PANTHER" id="PTHR23349:SF111">
    <property type="entry name" value="BHLH DOMAIN-CONTAINING PROTEIN"/>
    <property type="match status" value="1"/>
</dbReference>
<dbReference type="RefSeq" id="XP_020905885.1">
    <property type="nucleotide sequence ID" value="XM_021050226.2"/>
</dbReference>
<dbReference type="InterPro" id="IPR036638">
    <property type="entry name" value="HLH_DNA-bd_sf"/>
</dbReference>
<dbReference type="GeneID" id="110244066"/>